<feature type="compositionally biased region" description="Polar residues" evidence="5">
    <location>
        <begin position="187"/>
        <end position="202"/>
    </location>
</feature>
<evidence type="ECO:0000256" key="3">
    <source>
        <dbReference type="ARBA" id="ARBA00023242"/>
    </source>
</evidence>
<keyword evidence="7" id="KW-0540">Nuclease</keyword>
<feature type="coiled-coil region" evidence="4">
    <location>
        <begin position="108"/>
        <end position="135"/>
    </location>
</feature>
<dbReference type="AlphaFoldDB" id="A0AA40E0X4"/>
<evidence type="ECO:0000313" key="7">
    <source>
        <dbReference type="EMBL" id="KAK0720877.1"/>
    </source>
</evidence>
<gene>
    <name evidence="7" type="ORF">B0H67DRAFT_206588</name>
</gene>
<dbReference type="PANTHER" id="PTHR15107:SF0">
    <property type="entry name" value="DNA ENDONUCLEASE ACTIVATOR CTP1 C-TERMINAL DOMAIN-CONTAINING PROTEIN"/>
    <property type="match status" value="1"/>
</dbReference>
<evidence type="ECO:0000256" key="2">
    <source>
        <dbReference type="ARBA" id="ARBA00022763"/>
    </source>
</evidence>
<dbReference type="InterPro" id="IPR033316">
    <property type="entry name" value="RBBP8-like"/>
</dbReference>
<evidence type="ECO:0000313" key="8">
    <source>
        <dbReference type="Proteomes" id="UP001172102"/>
    </source>
</evidence>
<keyword evidence="4" id="KW-0175">Coiled coil</keyword>
<feature type="compositionally biased region" description="Low complexity" evidence="5">
    <location>
        <begin position="171"/>
        <end position="182"/>
    </location>
</feature>
<accession>A0AA40E0X4</accession>
<comment type="subcellular location">
    <subcellularLocation>
        <location evidence="1">Nucleus</location>
    </subcellularLocation>
</comment>
<feature type="region of interest" description="Disordered" evidence="5">
    <location>
        <begin position="320"/>
        <end position="342"/>
    </location>
</feature>
<name>A0AA40E0X4_9PEZI</name>
<evidence type="ECO:0000259" key="6">
    <source>
        <dbReference type="Pfam" id="PF08573"/>
    </source>
</evidence>
<dbReference type="EMBL" id="JAUKUA010000003">
    <property type="protein sequence ID" value="KAK0720877.1"/>
    <property type="molecule type" value="Genomic_DNA"/>
</dbReference>
<keyword evidence="7" id="KW-0378">Hydrolase</keyword>
<keyword evidence="7" id="KW-0255">Endonuclease</keyword>
<dbReference type="Pfam" id="PF08573">
    <property type="entry name" value="SAE2"/>
    <property type="match status" value="1"/>
</dbReference>
<dbReference type="GO" id="GO:0010792">
    <property type="term" value="P:DNA double-strand break processing involved in repair via single-strand annealing"/>
    <property type="evidence" value="ECO:0007669"/>
    <property type="project" value="TreeGrafter"/>
</dbReference>
<dbReference type="GO" id="GO:0004519">
    <property type="term" value="F:endonuclease activity"/>
    <property type="evidence" value="ECO:0007669"/>
    <property type="project" value="UniProtKB-KW"/>
</dbReference>
<protein>
    <submittedName>
        <fullName evidence="7">DNA repair protein endonuclease SAE2/CtIP C-terminus-domain-containing protein</fullName>
    </submittedName>
</protein>
<reference evidence="7" key="1">
    <citation type="submission" date="2023-06" db="EMBL/GenBank/DDBJ databases">
        <title>Genome-scale phylogeny and comparative genomics of the fungal order Sordariales.</title>
        <authorList>
            <consortium name="Lawrence Berkeley National Laboratory"/>
            <person name="Hensen N."/>
            <person name="Bonometti L."/>
            <person name="Westerberg I."/>
            <person name="Brannstrom I.O."/>
            <person name="Guillou S."/>
            <person name="Cros-Aarteil S."/>
            <person name="Calhoun S."/>
            <person name="Haridas S."/>
            <person name="Kuo A."/>
            <person name="Mondo S."/>
            <person name="Pangilinan J."/>
            <person name="Riley R."/>
            <person name="Labutti K."/>
            <person name="Andreopoulos B."/>
            <person name="Lipzen A."/>
            <person name="Chen C."/>
            <person name="Yanf M."/>
            <person name="Daum C."/>
            <person name="Ng V."/>
            <person name="Clum A."/>
            <person name="Steindorff A."/>
            <person name="Ohm R."/>
            <person name="Martin F."/>
            <person name="Silar P."/>
            <person name="Natvig D."/>
            <person name="Lalanne C."/>
            <person name="Gautier V."/>
            <person name="Ament-Velasquez S.L."/>
            <person name="Kruys A."/>
            <person name="Hutchinson M.I."/>
            <person name="Powell A.J."/>
            <person name="Barry K."/>
            <person name="Miller A.N."/>
            <person name="Grigoriev I.V."/>
            <person name="Debuchy R."/>
            <person name="Gladieux P."/>
            <person name="Thoren M.H."/>
            <person name="Johannesson H."/>
        </authorList>
    </citation>
    <scope>NUCLEOTIDE SEQUENCE</scope>
    <source>
        <strain evidence="7">SMH4607-1</strain>
    </source>
</reference>
<organism evidence="7 8">
    <name type="scientific">Lasiosphaeris hirsuta</name>
    <dbReference type="NCBI Taxonomy" id="260670"/>
    <lineage>
        <taxon>Eukaryota</taxon>
        <taxon>Fungi</taxon>
        <taxon>Dikarya</taxon>
        <taxon>Ascomycota</taxon>
        <taxon>Pezizomycotina</taxon>
        <taxon>Sordariomycetes</taxon>
        <taxon>Sordariomycetidae</taxon>
        <taxon>Sordariales</taxon>
        <taxon>Lasiosphaeriaceae</taxon>
        <taxon>Lasiosphaeris</taxon>
    </lineage>
</organism>
<keyword evidence="3" id="KW-0539">Nucleus</keyword>
<feature type="compositionally biased region" description="Polar residues" evidence="5">
    <location>
        <begin position="397"/>
        <end position="409"/>
    </location>
</feature>
<feature type="region of interest" description="Disordered" evidence="5">
    <location>
        <begin position="512"/>
        <end position="550"/>
    </location>
</feature>
<feature type="region of interest" description="Disordered" evidence="5">
    <location>
        <begin position="681"/>
        <end position="716"/>
    </location>
</feature>
<feature type="region of interest" description="Disordered" evidence="5">
    <location>
        <begin position="389"/>
        <end position="416"/>
    </location>
</feature>
<feature type="region of interest" description="Disordered" evidence="5">
    <location>
        <begin position="277"/>
        <end position="305"/>
    </location>
</feature>
<feature type="domain" description="DNA endonuclease activator Ctp1 C-terminal" evidence="6">
    <location>
        <begin position="568"/>
        <end position="681"/>
    </location>
</feature>
<keyword evidence="8" id="KW-1185">Reference proteome</keyword>
<dbReference type="GO" id="GO:0005634">
    <property type="term" value="C:nucleus"/>
    <property type="evidence" value="ECO:0007669"/>
    <property type="project" value="UniProtKB-SubCell"/>
</dbReference>
<evidence type="ECO:0000256" key="4">
    <source>
        <dbReference type="SAM" id="Coils"/>
    </source>
</evidence>
<feature type="compositionally biased region" description="Basic and acidic residues" evidence="5">
    <location>
        <begin position="534"/>
        <end position="550"/>
    </location>
</feature>
<comment type="caution">
    <text evidence="7">The sequence shown here is derived from an EMBL/GenBank/DDBJ whole genome shotgun (WGS) entry which is preliminary data.</text>
</comment>
<dbReference type="GO" id="GO:0003684">
    <property type="term" value="F:damaged DNA binding"/>
    <property type="evidence" value="ECO:0007669"/>
    <property type="project" value="TreeGrafter"/>
</dbReference>
<sequence length="716" mass="80754">MDFWGQKGQPAIFAAVKAVCDAVGEDLAGELCERDRSRHAFLTDEVSRLKESAACAERWQQENQNLRQELDDLRIKQSYSALAITRPVLGNISPNIAAANGSDWKDAFDKLAKKYASLEERFEIKQQAARKVKEQRDKWIKYADALEAKYMKLERRLEVCGSTREELATATATAKSTSSQAADTRDLNLNTSFISNPESTNSRQRRQDADERAWAIRRAISTPASTQPQSGATLGIETNGRVNGEIALPTSPRQLGAGYQIVIKEEPSDDLVVVSERSLRKRKNSDDGHEMRPPSRKVKSEQNISSDPVISGEFISFSPHESLDLDAGHGMPTPKKQRPLGYQAAKDVTEERLQEQASDVEVRQGLVEPPTSAGFAMKTRLLPCGPKDVLGDEQTPRRPTSHSNNSTLLGVTPKTYPRVVGGERSLPWINEIADLADDISKPAKSPLTRRNAELTFPPAQRGQLQSLPERNHVEYDTVTLKPTRLSTDQAFEELDLFALRYEKNRQVSWNKTPIRAPPVDKTSRSLPNLRQSKRKPDQSNPIRERPLAELRTEDFKVNPKFNNGYKYAFDEVVRGKADRAELPGCVDPNCCGKKFRAMAQSELDNGGPGVMLRAGDVKLLDEFLGDEAYQLSGMAREERQKLWLDAKTQDLANKYGRHRHRFTRKASPPGFWDADFPTTQEIAENKEKSEREERKQIEERWREAKRGGGRWMFRDE</sequence>
<proteinExistence type="predicted"/>
<evidence type="ECO:0000256" key="1">
    <source>
        <dbReference type="ARBA" id="ARBA00004123"/>
    </source>
</evidence>
<feature type="region of interest" description="Disordered" evidence="5">
    <location>
        <begin position="171"/>
        <end position="211"/>
    </location>
</feature>
<dbReference type="PANTHER" id="PTHR15107">
    <property type="entry name" value="RETINOBLASTOMA BINDING PROTEIN 8"/>
    <property type="match status" value="1"/>
</dbReference>
<feature type="coiled-coil region" evidence="4">
    <location>
        <begin position="49"/>
        <end position="76"/>
    </location>
</feature>
<feature type="compositionally biased region" description="Basic and acidic residues" evidence="5">
    <location>
        <begin position="683"/>
        <end position="716"/>
    </location>
</feature>
<dbReference type="InterPro" id="IPR013882">
    <property type="entry name" value="Ctp1_C"/>
</dbReference>
<dbReference type="Proteomes" id="UP001172102">
    <property type="component" value="Unassembled WGS sequence"/>
</dbReference>
<evidence type="ECO:0000256" key="5">
    <source>
        <dbReference type="SAM" id="MobiDB-lite"/>
    </source>
</evidence>
<feature type="compositionally biased region" description="Basic and acidic residues" evidence="5">
    <location>
        <begin position="284"/>
        <end position="293"/>
    </location>
</feature>
<keyword evidence="2" id="KW-0227">DNA damage</keyword>